<proteinExistence type="predicted"/>
<evidence type="ECO:0000256" key="1">
    <source>
        <dbReference type="SAM" id="MobiDB-lite"/>
    </source>
</evidence>
<organism evidence="3 4">
    <name type="scientific">Arabis alpina</name>
    <name type="common">Alpine rock-cress</name>
    <dbReference type="NCBI Taxonomy" id="50452"/>
    <lineage>
        <taxon>Eukaryota</taxon>
        <taxon>Viridiplantae</taxon>
        <taxon>Streptophyta</taxon>
        <taxon>Embryophyta</taxon>
        <taxon>Tracheophyta</taxon>
        <taxon>Spermatophyta</taxon>
        <taxon>Magnoliopsida</taxon>
        <taxon>eudicotyledons</taxon>
        <taxon>Gunneridae</taxon>
        <taxon>Pentapetalae</taxon>
        <taxon>rosids</taxon>
        <taxon>malvids</taxon>
        <taxon>Brassicales</taxon>
        <taxon>Brassicaceae</taxon>
        <taxon>Arabideae</taxon>
        <taxon>Arabis</taxon>
    </lineage>
</organism>
<keyword evidence="4" id="KW-1185">Reference proteome</keyword>
<dbReference type="Proteomes" id="UP000029120">
    <property type="component" value="Chromosome 3"/>
</dbReference>
<dbReference type="InterPro" id="IPR017451">
    <property type="entry name" value="F-box-assoc_interact_dom"/>
</dbReference>
<evidence type="ECO:0000313" key="3">
    <source>
        <dbReference type="EMBL" id="KFK37879.1"/>
    </source>
</evidence>
<protein>
    <recommendedName>
        <fullName evidence="2">F-box associated beta-propeller type 3 domain-containing protein</fullName>
    </recommendedName>
</protein>
<dbReference type="Gramene" id="KFK37879">
    <property type="protein sequence ID" value="KFK37879"/>
    <property type="gene ID" value="AALP_AA3G041200"/>
</dbReference>
<reference evidence="4" key="1">
    <citation type="journal article" date="2015" name="Nat. Plants">
        <title>Genome expansion of Arabis alpina linked with retrotransposition and reduced symmetric DNA methylation.</title>
        <authorList>
            <person name="Willing E.M."/>
            <person name="Rawat V."/>
            <person name="Mandakova T."/>
            <person name="Maumus F."/>
            <person name="James G.V."/>
            <person name="Nordstroem K.J."/>
            <person name="Becker C."/>
            <person name="Warthmann N."/>
            <person name="Chica C."/>
            <person name="Szarzynska B."/>
            <person name="Zytnicki M."/>
            <person name="Albani M.C."/>
            <person name="Kiefer C."/>
            <person name="Bergonzi S."/>
            <person name="Castaings L."/>
            <person name="Mateos J.L."/>
            <person name="Berns M.C."/>
            <person name="Bujdoso N."/>
            <person name="Piofczyk T."/>
            <person name="de Lorenzo L."/>
            <person name="Barrero-Sicilia C."/>
            <person name="Mateos I."/>
            <person name="Piednoel M."/>
            <person name="Hagmann J."/>
            <person name="Chen-Min-Tao R."/>
            <person name="Iglesias-Fernandez R."/>
            <person name="Schuster S.C."/>
            <person name="Alonso-Blanco C."/>
            <person name="Roudier F."/>
            <person name="Carbonero P."/>
            <person name="Paz-Ares J."/>
            <person name="Davis S.J."/>
            <person name="Pecinka A."/>
            <person name="Quesneville H."/>
            <person name="Colot V."/>
            <person name="Lysak M.A."/>
            <person name="Weigel D."/>
            <person name="Coupland G."/>
            <person name="Schneeberger K."/>
        </authorList>
    </citation>
    <scope>NUCLEOTIDE SEQUENCE [LARGE SCALE GENOMIC DNA]</scope>
    <source>
        <strain evidence="4">cv. Pajares</strain>
    </source>
</reference>
<sequence>MKKKKKTIEKKSLQCVTRSQKKREESEENDPFRMITLDLKMEILMKLPAKSVAKLNFVSNLFSSMIRSKEFTDLYMARSSTRPRLLFRVYREGLHFFHSCSQENPSYDHRERVSITLNPNLDYVFSQPVRGLICGRKDSRVLIGNPSTGQFITLPRVRTGQVWFLGYEPVNDVYKVLCVTEKRNQVSEEHQVFILGAQRQQWRMVKCNHPHIVPPYQSTGLCINGVVYYYGWIRTKRSIISFDLRSEEFNLVNLPDDVKRGDGYSDLVNYHGKVAFFMDCNGTLLWVLEDASKQEWSKVSFLISAWEGLPGLDRFLFCGALSTGELIFTPDSSRNPFYFISYDLKENITKKVVVQGIGDNLTEIEIFCDHVESPMVLSNVS</sequence>
<feature type="domain" description="F-box associated beta-propeller type 3" evidence="2">
    <location>
        <begin position="85"/>
        <end position="371"/>
    </location>
</feature>
<gene>
    <name evidence="3" type="ordered locus">AALP_Aa3g041200</name>
</gene>
<dbReference type="SUPFAM" id="SSF81383">
    <property type="entry name" value="F-box domain"/>
    <property type="match status" value="1"/>
</dbReference>
<dbReference type="EMBL" id="CM002871">
    <property type="protein sequence ID" value="KFK37879.1"/>
    <property type="molecule type" value="Genomic_DNA"/>
</dbReference>
<name>A0A087H6X7_ARAAL</name>
<dbReference type="InterPro" id="IPR036047">
    <property type="entry name" value="F-box-like_dom_sf"/>
</dbReference>
<dbReference type="AlphaFoldDB" id="A0A087H6X7"/>
<dbReference type="PANTHER" id="PTHR31111:SF78">
    <property type="entry name" value="F-BOX ASSOCIATED UBIQUITINATION EFFECTOR FAMILY PROTEIN"/>
    <property type="match status" value="1"/>
</dbReference>
<dbReference type="PANTHER" id="PTHR31111">
    <property type="entry name" value="BNAA05G37150D PROTEIN-RELATED"/>
    <property type="match status" value="1"/>
</dbReference>
<dbReference type="SUPFAM" id="SSF50965">
    <property type="entry name" value="Galactose oxidase, central domain"/>
    <property type="match status" value="1"/>
</dbReference>
<dbReference type="OMA" id="HVESPMV"/>
<dbReference type="InterPro" id="IPR013187">
    <property type="entry name" value="F-box-assoc_dom_typ3"/>
</dbReference>
<feature type="region of interest" description="Disordered" evidence="1">
    <location>
        <begin position="1"/>
        <end position="28"/>
    </location>
</feature>
<accession>A0A087H6X7</accession>
<evidence type="ECO:0000259" key="2">
    <source>
        <dbReference type="Pfam" id="PF08268"/>
    </source>
</evidence>
<dbReference type="NCBIfam" id="TIGR01640">
    <property type="entry name" value="F_box_assoc_1"/>
    <property type="match status" value="1"/>
</dbReference>
<dbReference type="InterPro" id="IPR011043">
    <property type="entry name" value="Gal_Oxase/kelch_b-propeller"/>
</dbReference>
<evidence type="ECO:0000313" key="4">
    <source>
        <dbReference type="Proteomes" id="UP000029120"/>
    </source>
</evidence>
<dbReference type="Pfam" id="PF08268">
    <property type="entry name" value="FBA_3"/>
    <property type="match status" value="1"/>
</dbReference>
<dbReference type="OrthoDB" id="1078980at2759"/>